<dbReference type="CDD" id="cd15841">
    <property type="entry name" value="SNARE_Qc"/>
    <property type="match status" value="1"/>
</dbReference>
<dbReference type="VEuPathDB" id="TriTrypDB:LdBPK_260650.1"/>
<dbReference type="Pfam" id="PF09430">
    <property type="entry name" value="EMC7_beta-sandw"/>
    <property type="match status" value="1"/>
</dbReference>
<dbReference type="InterPro" id="IPR045540">
    <property type="entry name" value="YegS/DAGK_C"/>
</dbReference>
<keyword evidence="2" id="KW-0547">Nucleotide-binding</keyword>
<dbReference type="SUPFAM" id="SSF58038">
    <property type="entry name" value="SNARE fusion complex"/>
    <property type="match status" value="1"/>
</dbReference>
<dbReference type="GO" id="GO:0005737">
    <property type="term" value="C:cytoplasm"/>
    <property type="evidence" value="ECO:0007669"/>
    <property type="project" value="TreeGrafter"/>
</dbReference>
<dbReference type="VEuPathDB" id="TriTrypDB:LDHU3_26.0860"/>
<dbReference type="GO" id="GO:0016020">
    <property type="term" value="C:membrane"/>
    <property type="evidence" value="ECO:0007669"/>
    <property type="project" value="TreeGrafter"/>
</dbReference>
<keyword evidence="4" id="KW-0067">ATP-binding</keyword>
<feature type="region of interest" description="Disordered" evidence="5">
    <location>
        <begin position="55"/>
        <end position="147"/>
    </location>
</feature>
<dbReference type="PROSITE" id="PS50146">
    <property type="entry name" value="DAGK"/>
    <property type="match status" value="1"/>
</dbReference>
<dbReference type="PROSITE" id="PS50192">
    <property type="entry name" value="T_SNARE"/>
    <property type="match status" value="1"/>
</dbReference>
<dbReference type="InterPro" id="IPR017438">
    <property type="entry name" value="ATP-NAD_kinase_N"/>
</dbReference>
<reference evidence="10" key="1">
    <citation type="submission" date="2019-02" db="EMBL/GenBank/DDBJ databases">
        <title>FDA dAtabase for Regulatory Grade micrObial Sequences (FDA-ARGOS): Supporting development and validation of Infectious Disease Dx tests.</title>
        <authorList>
            <person name="Duncan R."/>
            <person name="Fisher C."/>
            <person name="Tallon L."/>
            <person name="Sadzewicz L."/>
            <person name="Sengamalay N."/>
            <person name="Ott S."/>
            <person name="Godinez A."/>
            <person name="Nagaraj S."/>
            <person name="Vavikolanu K."/>
            <person name="Nadendla S."/>
            <person name="Aluvathingal J."/>
            <person name="Sichtig H."/>
        </authorList>
    </citation>
    <scope>NUCLEOTIDE SEQUENCE [LARGE SCALE GENOMIC DNA]</scope>
    <source>
        <strain evidence="10">FDAARGOS_361</strain>
    </source>
</reference>
<evidence type="ECO:0000313" key="10">
    <source>
        <dbReference type="Proteomes" id="UP000318447"/>
    </source>
</evidence>
<dbReference type="InterPro" id="IPR050187">
    <property type="entry name" value="Lipid_Phosphate_FormReg"/>
</dbReference>
<dbReference type="VEuPathDB" id="TriTrypDB:LDHU3_26.0890"/>
<dbReference type="VEuPathDB" id="TriTrypDB:LDHU3_26.0880"/>
<dbReference type="Pfam" id="PF19279">
    <property type="entry name" value="YegS_C"/>
    <property type="match status" value="1"/>
</dbReference>
<dbReference type="Gene3D" id="3.40.50.10330">
    <property type="entry name" value="Probable inorganic polyphosphate/atp-NAD kinase, domain 1"/>
    <property type="match status" value="1"/>
</dbReference>
<comment type="caution">
    <text evidence="9">The sequence shown here is derived from an EMBL/GenBank/DDBJ whole genome shotgun (WGS) entry which is preliminary data.</text>
</comment>
<dbReference type="InterPro" id="IPR016064">
    <property type="entry name" value="NAD/diacylglycerol_kinase_sf"/>
</dbReference>
<dbReference type="InterPro" id="IPR019008">
    <property type="entry name" value="Beta_sandwich_EMC7"/>
</dbReference>
<feature type="compositionally biased region" description="Polar residues" evidence="5">
    <location>
        <begin position="58"/>
        <end position="80"/>
    </location>
</feature>
<feature type="region of interest" description="Disordered" evidence="5">
    <location>
        <begin position="1"/>
        <end position="40"/>
    </location>
</feature>
<evidence type="ECO:0000256" key="1">
    <source>
        <dbReference type="ARBA" id="ARBA00022679"/>
    </source>
</evidence>
<dbReference type="InterPro" id="IPR016132">
    <property type="entry name" value="Phyto_chromo_attachment"/>
</dbReference>
<feature type="compositionally biased region" description="Polar residues" evidence="5">
    <location>
        <begin position="22"/>
        <end position="31"/>
    </location>
</feature>
<evidence type="ECO:0000256" key="5">
    <source>
        <dbReference type="SAM" id="MobiDB-lite"/>
    </source>
</evidence>
<dbReference type="CDD" id="cd02961">
    <property type="entry name" value="PDI_a_family"/>
    <property type="match status" value="1"/>
</dbReference>
<dbReference type="Proteomes" id="UP000318447">
    <property type="component" value="Unassembled WGS sequence"/>
</dbReference>
<dbReference type="SUPFAM" id="SSF52833">
    <property type="entry name" value="Thioredoxin-like"/>
    <property type="match status" value="1"/>
</dbReference>
<name>A0A504WWP5_LEIDO</name>
<dbReference type="Pfam" id="PF00781">
    <property type="entry name" value="DAGK_cat"/>
    <property type="match status" value="1"/>
</dbReference>
<dbReference type="Gene3D" id="1.20.5.110">
    <property type="match status" value="1"/>
</dbReference>
<feature type="compositionally biased region" description="Polar residues" evidence="5">
    <location>
        <begin position="95"/>
        <end position="108"/>
    </location>
</feature>
<dbReference type="GO" id="GO:0005524">
    <property type="term" value="F:ATP binding"/>
    <property type="evidence" value="ECO:0007669"/>
    <property type="project" value="UniProtKB-KW"/>
</dbReference>
<feature type="region of interest" description="Disordered" evidence="5">
    <location>
        <begin position="1127"/>
        <end position="1153"/>
    </location>
</feature>
<organism evidence="9 10">
    <name type="scientific">Leishmania donovani</name>
    <dbReference type="NCBI Taxonomy" id="5661"/>
    <lineage>
        <taxon>Eukaryota</taxon>
        <taxon>Discoba</taxon>
        <taxon>Euglenozoa</taxon>
        <taxon>Kinetoplastea</taxon>
        <taxon>Metakinetoplastina</taxon>
        <taxon>Trypanosomatida</taxon>
        <taxon>Trypanosomatidae</taxon>
        <taxon>Leishmaniinae</taxon>
        <taxon>Leishmania</taxon>
    </lineage>
</organism>
<dbReference type="VEuPathDB" id="TriTrypDB:LdCL_260012300"/>
<dbReference type="GO" id="GO:0001727">
    <property type="term" value="F:lipid kinase activity"/>
    <property type="evidence" value="ECO:0007669"/>
    <property type="project" value="TreeGrafter"/>
</dbReference>
<dbReference type="VEuPathDB" id="TriTrypDB:LdBPK_260680.1"/>
<dbReference type="EMBL" id="RHLC01000017">
    <property type="protein sequence ID" value="TPP41112.1"/>
    <property type="molecule type" value="Genomic_DNA"/>
</dbReference>
<feature type="compositionally biased region" description="Low complexity" evidence="5">
    <location>
        <begin position="109"/>
        <end position="133"/>
    </location>
</feature>
<proteinExistence type="predicted"/>
<evidence type="ECO:0000313" key="9">
    <source>
        <dbReference type="EMBL" id="TPP41112.1"/>
    </source>
</evidence>
<dbReference type="VEuPathDB" id="TriTrypDB:LDHU3_26.0870"/>
<sequence>MHSFTSNNTPSPQSATHRHTNHSATNTSSLLPPTASPVLQASCMDAKEDQIDADAQGIPSSVLSTSKARISAVPTSTESPPSRGAAYQHAPAGSINESAATGATAVQHSDSGSSTAAPTASSSSPPPQKQQSQHLKPAAYPGKLDDAPHAVNDNMEAVIINKGRICTLAYFPSSGNFRITHVSSTGKTRVVLNIPVRTIINIETAAERDARQRARQANDDTVKLAFAENGRNTGGLLCTFPSGADEDNETVVFAHSRVNTASFTLRLLGGPSPTPTASHFGTHTAACAVTTAVPSIRYYAHYVQQRNKENPSIRTLEFQSSGPAETVQHVVSTVVQRIYQKGSKHIIAFISAKSGKGKGEHIFEKQVRPVLHFSRHTYQAHVTRRAHDCEDYVANLENPMNSNTVIAAVGGDGMIHETVNGVHRRKLALVRWLRSVTAEGSTGGTSAVSPNVSAHLNEETCAAVTLKSGGANKVAPHGEASVGSPSPFIQLGCEENKRNGYGGNGATPSAEATAREAYRLARCLVQDGWDALMPLVATVATGSACGLAKSLDVLSVAEAALSLVHLSTVHMDLLLMNFTPNEDMVEFHRCRMSASRLDAAQREFSQYKEDKAAELQERLRLREALQLPPRMLTAADCMTPFLKDGSNVYRDAVSCATRMPELHSRVAFMSLSFGAANDIDHGSESLRWMGNARFHVYGGYMILRGLKRYKGMLRYLPWESKAGKTVEKLHTRCKIPSTDDFPLCTMRESCPHCRQYVFAHCGAPSLSSMQGNDTHPGPTPNTSRGAAQPISAAEALAPYTDQQLLDEDAVDFKDERLPWVTIRGDFCIALLCNVRDVAQDMLMAPLAHMSDGAIDVVYCRVDPTTGRGGRMEMLKFFMGLESGAHVNLDFVNYVKARALEIKVDAGISMSDGELMPLSSVRVTKMRGSVQLVRSGDITAIMRGRWSLVPDFVVRHRRRDVVVSRGRALNTAQMLDAVLALSSALYEDEAAATAARFNDAKAPSNAADHPVSSPHVPPMTSYRALGELEGVTAVPEDAYGSLDAEDLMTSMGACSEGCGDKRDKRTLHIDLATNSPAPSFSSAVIAQPSSTGTTSSSIVATFAARDVPLERKVLQFMDLCSNASATPHLSGDHSDAASQLPWNGGAGARAGDSRRDRITPSAATAWSSSAAAALVLPGLDMKAILAHGVLENRHLRGLSLVRCDFSLVRWSHVTLEDCDLSRSLFYGAKLDTVIFRRCNFTGCILKGVQCRPSLSTTARFEDCDFRLAAVGLTCIPHDSRQTGKDADQGQGIICSSSRRDGPSVCFLRCNFDLSDFQFSQGLDKAKFGGAAVPPTVTATAAGSTREDPWPQMEKQVGGMLADLNAQMQRFRDTAMPTVIAENELLEAVGGCSEAVEDMRFALDTAMEHPESFAITAEELQSRAERIRGWERDMMKAQQVAEKVKAAQRKRIMAQDGDIGDGGVRENSDFLRQEHDIQLSMMQQDDQTLDRLSSGIHRVKDTAVNIQDELNTQEHILDDIDRGMTRVQMRLEGAMRKVSKLIDSTKGTVTYYGQLRLPPTYLRHPDCFEALNDIQPGSVLLYNGQHRFVVPTARDGSFSVYKLPYGTYILQAEYHYFMFPTVRVEVMYRDTGDDQKETFIRTSANDYPVRHLEGSGLDEESPAVIPFSGYHNYYIPRQQMDIVSLLKSPMVIMLLVSVSLMGLMKLFPEEEIRESQKMTREWQKKLVKSVSTDKTGAKLPTITKRDASFDGNNPSREMEGVEEANPESYFDLVGHDRFALLEFYSDWCGLVVGKVNAPNEARIQRRYKVSGYPTVIMVPPNKHAGVEFTGNRNFNQLLDFCG</sequence>
<dbReference type="VEuPathDB" id="TriTrypDB:LdBPK_260660.1"/>
<keyword evidence="3" id="KW-0418">Kinase</keyword>
<dbReference type="PANTHER" id="PTHR12358">
    <property type="entry name" value="SPHINGOSINE KINASE"/>
    <property type="match status" value="1"/>
</dbReference>
<evidence type="ECO:0000259" key="8">
    <source>
        <dbReference type="PROSITE" id="PS50192"/>
    </source>
</evidence>
<evidence type="ECO:0000259" key="7">
    <source>
        <dbReference type="PROSITE" id="PS50146"/>
    </source>
</evidence>
<evidence type="ECO:0000256" key="2">
    <source>
        <dbReference type="ARBA" id="ARBA00022741"/>
    </source>
</evidence>
<keyword evidence="1" id="KW-0808">Transferase</keyword>
<dbReference type="Gene3D" id="2.160.20.80">
    <property type="entry name" value="E3 ubiquitin-protein ligase SopA"/>
    <property type="match status" value="1"/>
</dbReference>
<dbReference type="VEuPathDB" id="TriTrypDB:LdCL_260012500"/>
<feature type="compositionally biased region" description="Polar residues" evidence="5">
    <location>
        <begin position="1"/>
        <end position="15"/>
    </location>
</feature>
<dbReference type="PANTHER" id="PTHR12358:SF31">
    <property type="entry name" value="ACYLGLYCEROL KINASE, MITOCHONDRIAL"/>
    <property type="match status" value="1"/>
</dbReference>
<evidence type="ECO:0000259" key="6">
    <source>
        <dbReference type="PROSITE" id="PS50046"/>
    </source>
</evidence>
<feature type="domain" description="DAGKc" evidence="7">
    <location>
        <begin position="341"/>
        <end position="425"/>
    </location>
</feature>
<dbReference type="Gene3D" id="2.60.200.40">
    <property type="match status" value="1"/>
</dbReference>
<feature type="domain" description="T-SNARE coiled-coil homology" evidence="8">
    <location>
        <begin position="1477"/>
        <end position="1539"/>
    </location>
</feature>
<feature type="domain" description="Phytochrome chromophore attachment site" evidence="6">
    <location>
        <begin position="1755"/>
        <end position="1840"/>
    </location>
</feature>
<protein>
    <submittedName>
        <fullName evidence="9">Uncharacterized protein</fullName>
    </submittedName>
</protein>
<dbReference type="SUPFAM" id="SSF141571">
    <property type="entry name" value="Pentapeptide repeat-like"/>
    <property type="match status" value="1"/>
</dbReference>
<dbReference type="VEuPathDB" id="TriTrypDB:LdBPK_260670.1"/>
<dbReference type="VEuPathDB" id="TriTrypDB:LdCL_260012100"/>
<dbReference type="VEuPathDB" id="TriTrypDB:LdCL_260012200"/>
<dbReference type="InterPro" id="IPR001206">
    <property type="entry name" value="Diacylglycerol_kinase_cat_dom"/>
</dbReference>
<dbReference type="VEuPathDB" id="TriTrypDB:LdBPK_260640.1"/>
<dbReference type="GO" id="GO:0046512">
    <property type="term" value="P:sphingosine biosynthetic process"/>
    <property type="evidence" value="ECO:0007669"/>
    <property type="project" value="TreeGrafter"/>
</dbReference>
<dbReference type="Gene3D" id="3.40.30.10">
    <property type="entry name" value="Glutaredoxin"/>
    <property type="match status" value="1"/>
</dbReference>
<dbReference type="SMART" id="SM00397">
    <property type="entry name" value="t_SNARE"/>
    <property type="match status" value="1"/>
</dbReference>
<dbReference type="VEuPathDB" id="TriTrypDB:LdCL_260012400"/>
<dbReference type="InterPro" id="IPR000727">
    <property type="entry name" value="T_SNARE_dom"/>
</dbReference>
<dbReference type="PROSITE" id="PS50046">
    <property type="entry name" value="PHYTOCHROME_2"/>
    <property type="match status" value="1"/>
</dbReference>
<evidence type="ECO:0000256" key="4">
    <source>
        <dbReference type="ARBA" id="ARBA00022840"/>
    </source>
</evidence>
<evidence type="ECO:0000256" key="3">
    <source>
        <dbReference type="ARBA" id="ARBA00022777"/>
    </source>
</evidence>
<dbReference type="InterPro" id="IPR036249">
    <property type="entry name" value="Thioredoxin-like_sf"/>
</dbReference>
<accession>A0A504WWP5</accession>
<gene>
    <name evidence="9" type="ORF">CGC21_31715</name>
</gene>
<dbReference type="SUPFAM" id="SSF111331">
    <property type="entry name" value="NAD kinase/diacylglycerol kinase-like"/>
    <property type="match status" value="2"/>
</dbReference>